<dbReference type="SMART" id="SM00240">
    <property type="entry name" value="FHA"/>
    <property type="match status" value="1"/>
</dbReference>
<feature type="coiled-coil region" evidence="1">
    <location>
        <begin position="487"/>
        <end position="542"/>
    </location>
</feature>
<name>A0A9N9CNN6_9GLOM</name>
<dbReference type="OrthoDB" id="687730at2759"/>
<reference evidence="5" key="1">
    <citation type="submission" date="2021-06" db="EMBL/GenBank/DDBJ databases">
        <authorList>
            <person name="Kallberg Y."/>
            <person name="Tangrot J."/>
            <person name="Rosling A."/>
        </authorList>
    </citation>
    <scope>NUCLEOTIDE SEQUENCE</scope>
    <source>
        <strain evidence="5">CL551</strain>
    </source>
</reference>
<gene>
    <name evidence="5" type="ORF">AMORRO_LOCUS8015</name>
</gene>
<sequence>SSIPSLAEHSGSHRYSGSKRSSLRSQNFNQSPYSSPVLNSPPNTSNITLVLESSNDAFQTKKIDLTEGVSVKIGRTTNKNTAPTETNGYFDSKVLSRTHAEVWTENGKVYIKDLRSSNGTFVNGRRISAESKESEAVELNNYDILEFGIDINNEDRKLMFSKVTARVHISSSNFDTSNGHSFKGESIHKRIFDPESSIYATLESELHWARDESRRLVELNNIIGDMSKYVENKSNKLYSDENLALFRKIEETQAKINEHLEKCEIEKNARQQKHQSNVKNVQENSKLTMSNDTEEAFGVDHQIKELSSKLAHTEEQLTEEHMARSNNEEGLRRQVTEMASQLEFTRGELENMKHVHETKIQELNQQTYNMINQLNNAHEELGKIRALYGADAENFKHTQENYEKARSISVNPLDSNQNFNFGEIQHANIFAELLELKTKYEKMFTDQESLVNRINTEHASLIANKDNQIGVLQEERLDFANQFAQFRKETLNALDTVKKQLSAAQETISLITNENECLNSRLEKALTENERIKIENIEIKTEFELWRKEKQEEIETYENLDNVDGPSVKGSNNIRFRPLNQHKKQESTVKDSEWTDNEWGVENNIKDITIASNEKADEKEYKKFIGTIGVVLVGFGGYLIAKFCN</sequence>
<organism evidence="5 6">
    <name type="scientific">Acaulospora morrowiae</name>
    <dbReference type="NCBI Taxonomy" id="94023"/>
    <lineage>
        <taxon>Eukaryota</taxon>
        <taxon>Fungi</taxon>
        <taxon>Fungi incertae sedis</taxon>
        <taxon>Mucoromycota</taxon>
        <taxon>Glomeromycotina</taxon>
        <taxon>Glomeromycetes</taxon>
        <taxon>Diversisporales</taxon>
        <taxon>Acaulosporaceae</taxon>
        <taxon>Acaulospora</taxon>
    </lineage>
</organism>
<dbReference type="AlphaFoldDB" id="A0A9N9CNN6"/>
<feature type="transmembrane region" description="Helical" evidence="3">
    <location>
        <begin position="624"/>
        <end position="641"/>
    </location>
</feature>
<evidence type="ECO:0000256" key="2">
    <source>
        <dbReference type="SAM" id="MobiDB-lite"/>
    </source>
</evidence>
<evidence type="ECO:0000256" key="3">
    <source>
        <dbReference type="SAM" id="Phobius"/>
    </source>
</evidence>
<feature type="domain" description="FHA" evidence="4">
    <location>
        <begin position="71"/>
        <end position="127"/>
    </location>
</feature>
<evidence type="ECO:0000313" key="5">
    <source>
        <dbReference type="EMBL" id="CAG8606406.1"/>
    </source>
</evidence>
<evidence type="ECO:0000259" key="4">
    <source>
        <dbReference type="PROSITE" id="PS50006"/>
    </source>
</evidence>
<dbReference type="Proteomes" id="UP000789342">
    <property type="component" value="Unassembled WGS sequence"/>
</dbReference>
<evidence type="ECO:0000256" key="1">
    <source>
        <dbReference type="SAM" id="Coils"/>
    </source>
</evidence>
<dbReference type="InterPro" id="IPR051176">
    <property type="entry name" value="Cent_Immune-Sig_Mod"/>
</dbReference>
<keyword evidence="1" id="KW-0175">Coiled coil</keyword>
<evidence type="ECO:0000313" key="6">
    <source>
        <dbReference type="Proteomes" id="UP000789342"/>
    </source>
</evidence>
<keyword evidence="3" id="KW-1133">Transmembrane helix</keyword>
<keyword evidence="3" id="KW-0812">Transmembrane</keyword>
<proteinExistence type="predicted"/>
<protein>
    <submittedName>
        <fullName evidence="5">14636_t:CDS:1</fullName>
    </submittedName>
</protein>
<feature type="region of interest" description="Disordered" evidence="2">
    <location>
        <begin position="1"/>
        <end position="41"/>
    </location>
</feature>
<feature type="non-terminal residue" evidence="5">
    <location>
        <position position="645"/>
    </location>
</feature>
<dbReference type="InterPro" id="IPR000253">
    <property type="entry name" value="FHA_dom"/>
</dbReference>
<comment type="caution">
    <text evidence="5">The sequence shown here is derived from an EMBL/GenBank/DDBJ whole genome shotgun (WGS) entry which is preliminary data.</text>
</comment>
<dbReference type="Pfam" id="PF00498">
    <property type="entry name" value="FHA"/>
    <property type="match status" value="1"/>
</dbReference>
<keyword evidence="6" id="KW-1185">Reference proteome</keyword>
<dbReference type="SUPFAM" id="SSF49879">
    <property type="entry name" value="SMAD/FHA domain"/>
    <property type="match status" value="1"/>
</dbReference>
<feature type="compositionally biased region" description="Polar residues" evidence="2">
    <location>
        <begin position="13"/>
        <end position="41"/>
    </location>
</feature>
<dbReference type="EMBL" id="CAJVPV010006521">
    <property type="protein sequence ID" value="CAG8606406.1"/>
    <property type="molecule type" value="Genomic_DNA"/>
</dbReference>
<dbReference type="Gene3D" id="2.60.200.20">
    <property type="match status" value="1"/>
</dbReference>
<dbReference type="PANTHER" id="PTHR15715:SF37">
    <property type="entry name" value="LD47843P"/>
    <property type="match status" value="1"/>
</dbReference>
<dbReference type="InterPro" id="IPR008984">
    <property type="entry name" value="SMAD_FHA_dom_sf"/>
</dbReference>
<dbReference type="PANTHER" id="PTHR15715">
    <property type="entry name" value="CENTROSOMAL PROTEIN OF 170 KDA"/>
    <property type="match status" value="1"/>
</dbReference>
<keyword evidence="3" id="KW-0472">Membrane</keyword>
<feature type="coiled-coil region" evidence="1">
    <location>
        <begin position="346"/>
        <end position="380"/>
    </location>
</feature>
<accession>A0A9N9CNN6</accession>
<dbReference type="PROSITE" id="PS50006">
    <property type="entry name" value="FHA_DOMAIN"/>
    <property type="match status" value="1"/>
</dbReference>